<reference evidence="1" key="1">
    <citation type="submission" date="2018-02" db="EMBL/GenBank/DDBJ databases">
        <title>Rhizophora mucronata_Transcriptome.</title>
        <authorList>
            <person name="Meera S.P."/>
            <person name="Sreeshan A."/>
            <person name="Augustine A."/>
        </authorList>
    </citation>
    <scope>NUCLEOTIDE SEQUENCE</scope>
    <source>
        <tissue evidence="1">Leaf</tissue>
    </source>
</reference>
<sequence>MTVNTNSEILHNMDRCTIWCPQNCICNGKFLTMVKKLILFFLLFNIPKYKIHIRDVA</sequence>
<dbReference type="EMBL" id="GGEC01072815">
    <property type="protein sequence ID" value="MBX53299.1"/>
    <property type="molecule type" value="Transcribed_RNA"/>
</dbReference>
<protein>
    <submittedName>
        <fullName evidence="1">Uncharacterized protein</fullName>
    </submittedName>
</protein>
<organism evidence="1">
    <name type="scientific">Rhizophora mucronata</name>
    <name type="common">Asiatic mangrove</name>
    <dbReference type="NCBI Taxonomy" id="61149"/>
    <lineage>
        <taxon>Eukaryota</taxon>
        <taxon>Viridiplantae</taxon>
        <taxon>Streptophyta</taxon>
        <taxon>Embryophyta</taxon>
        <taxon>Tracheophyta</taxon>
        <taxon>Spermatophyta</taxon>
        <taxon>Magnoliopsida</taxon>
        <taxon>eudicotyledons</taxon>
        <taxon>Gunneridae</taxon>
        <taxon>Pentapetalae</taxon>
        <taxon>rosids</taxon>
        <taxon>fabids</taxon>
        <taxon>Malpighiales</taxon>
        <taxon>Rhizophoraceae</taxon>
        <taxon>Rhizophora</taxon>
    </lineage>
</organism>
<name>A0A2P2PF62_RHIMU</name>
<evidence type="ECO:0000313" key="1">
    <source>
        <dbReference type="EMBL" id="MBX53299.1"/>
    </source>
</evidence>
<dbReference type="AlphaFoldDB" id="A0A2P2PF62"/>
<proteinExistence type="predicted"/>
<accession>A0A2P2PF62</accession>